<comment type="subcellular location">
    <subcellularLocation>
        <location evidence="1">Cell membrane</location>
        <topology evidence="1">Multi-pass membrane protein</topology>
    </subcellularLocation>
</comment>
<feature type="transmembrane region" description="Helical" evidence="6">
    <location>
        <begin position="108"/>
        <end position="126"/>
    </location>
</feature>
<dbReference type="InterPro" id="IPR001851">
    <property type="entry name" value="ABC_transp_permease"/>
</dbReference>
<protein>
    <submittedName>
        <fullName evidence="7">Branched-chain amino acid ABC transporter permease</fullName>
    </submittedName>
</protein>
<evidence type="ECO:0000256" key="4">
    <source>
        <dbReference type="ARBA" id="ARBA00022989"/>
    </source>
</evidence>
<dbReference type="RefSeq" id="WP_394833314.1">
    <property type="nucleotide sequence ID" value="NZ_CP089929.1"/>
</dbReference>
<dbReference type="Proteomes" id="UP001374803">
    <property type="component" value="Chromosome"/>
</dbReference>
<feature type="transmembrane region" description="Helical" evidence="6">
    <location>
        <begin position="160"/>
        <end position="178"/>
    </location>
</feature>
<dbReference type="PANTHER" id="PTHR30482">
    <property type="entry name" value="HIGH-AFFINITY BRANCHED-CHAIN AMINO ACID TRANSPORT SYSTEM PERMEASE"/>
    <property type="match status" value="1"/>
</dbReference>
<evidence type="ECO:0000256" key="3">
    <source>
        <dbReference type="ARBA" id="ARBA00022692"/>
    </source>
</evidence>
<gene>
    <name evidence="7" type="ORF">LVJ94_43100</name>
</gene>
<feature type="transmembrane region" description="Helical" evidence="6">
    <location>
        <begin position="29"/>
        <end position="47"/>
    </location>
</feature>
<proteinExistence type="predicted"/>
<evidence type="ECO:0000313" key="8">
    <source>
        <dbReference type="Proteomes" id="UP001374803"/>
    </source>
</evidence>
<dbReference type="EMBL" id="CP089983">
    <property type="protein sequence ID" value="WXB03681.1"/>
    <property type="molecule type" value="Genomic_DNA"/>
</dbReference>
<feature type="transmembrane region" description="Helical" evidence="6">
    <location>
        <begin position="54"/>
        <end position="76"/>
    </location>
</feature>
<evidence type="ECO:0000256" key="1">
    <source>
        <dbReference type="ARBA" id="ARBA00004651"/>
    </source>
</evidence>
<evidence type="ECO:0000256" key="2">
    <source>
        <dbReference type="ARBA" id="ARBA00022475"/>
    </source>
</evidence>
<dbReference type="InterPro" id="IPR043428">
    <property type="entry name" value="LivM-like"/>
</dbReference>
<feature type="transmembrane region" description="Helical" evidence="6">
    <location>
        <begin position="82"/>
        <end position="101"/>
    </location>
</feature>
<reference evidence="7" key="1">
    <citation type="submission" date="2021-12" db="EMBL/GenBank/DDBJ databases">
        <title>Discovery of the Pendulisporaceae a myxobacterial family with distinct sporulation behavior and unique specialized metabolism.</title>
        <authorList>
            <person name="Garcia R."/>
            <person name="Popoff A."/>
            <person name="Bader C.D."/>
            <person name="Loehr J."/>
            <person name="Walesch S."/>
            <person name="Walt C."/>
            <person name="Boldt J."/>
            <person name="Bunk B."/>
            <person name="Haeckl F.J.F.P.J."/>
            <person name="Gunesch A.P."/>
            <person name="Birkelbach J."/>
            <person name="Nuebel U."/>
            <person name="Pietschmann T."/>
            <person name="Bach T."/>
            <person name="Mueller R."/>
        </authorList>
    </citation>
    <scope>NUCLEOTIDE SEQUENCE</scope>
    <source>
        <strain evidence="7">MSr11367</strain>
    </source>
</reference>
<feature type="transmembrane region" description="Helical" evidence="6">
    <location>
        <begin position="247"/>
        <end position="271"/>
    </location>
</feature>
<dbReference type="CDD" id="cd06581">
    <property type="entry name" value="TM_PBP1_LivM_like"/>
    <property type="match status" value="1"/>
</dbReference>
<evidence type="ECO:0000256" key="6">
    <source>
        <dbReference type="SAM" id="Phobius"/>
    </source>
</evidence>
<dbReference type="PANTHER" id="PTHR30482:SF5">
    <property type="entry name" value="ABC TRANSPORTER PERMEASE PROTEIN"/>
    <property type="match status" value="1"/>
</dbReference>
<accession>A0ABZ2KYC7</accession>
<organism evidence="7 8">
    <name type="scientific">Pendulispora rubella</name>
    <dbReference type="NCBI Taxonomy" id="2741070"/>
    <lineage>
        <taxon>Bacteria</taxon>
        <taxon>Pseudomonadati</taxon>
        <taxon>Myxococcota</taxon>
        <taxon>Myxococcia</taxon>
        <taxon>Myxococcales</taxon>
        <taxon>Sorangiineae</taxon>
        <taxon>Pendulisporaceae</taxon>
        <taxon>Pendulispora</taxon>
    </lineage>
</organism>
<keyword evidence="8" id="KW-1185">Reference proteome</keyword>
<evidence type="ECO:0000313" key="7">
    <source>
        <dbReference type="EMBL" id="WXB03681.1"/>
    </source>
</evidence>
<keyword evidence="4 6" id="KW-1133">Transmembrane helix</keyword>
<dbReference type="Pfam" id="PF02653">
    <property type="entry name" value="BPD_transp_2"/>
    <property type="match status" value="1"/>
</dbReference>
<name>A0ABZ2KYC7_9BACT</name>
<keyword evidence="3 6" id="KW-0812">Transmembrane</keyword>
<evidence type="ECO:0000256" key="5">
    <source>
        <dbReference type="ARBA" id="ARBA00023136"/>
    </source>
</evidence>
<keyword evidence="5 6" id="KW-0472">Membrane</keyword>
<keyword evidence="2" id="KW-1003">Cell membrane</keyword>
<feature type="transmembrane region" description="Helical" evidence="6">
    <location>
        <begin position="208"/>
        <end position="227"/>
    </location>
</feature>
<sequence>MILRASLAAAAAVLLAVLPLLVNDYVLSAILVPWLALALAASGQNIVTGYAGQLSVGSAAFMSVGAFAAYDVHLYVPGAPLLVAFAVGGIAAAAAGALFGLPSLRIRGFYLVVSTLAAQFFVEWLFTKVGWFSGNSASGVITAPPLRIAGIDLSSPSGHYWLALGVVAVLTVALRNIVQSRIGRSWMAVRDMETAAIVSGVETRRAKLLAFAVGAFYCGIAGALWAFAYLGTVEPHGFDLDRSFQVLFMAILGGLGRLTGPFLGAAFIVLFPIALDLAGARLGGGSVDPGLLQTLEKIVFGALVIFFLVKQPAGLARLVSASWIQLRRPETSP</sequence>